<dbReference type="RefSeq" id="WP_006115410.1">
    <property type="nucleotide sequence ID" value="NZ_AEUP01000006.1"/>
</dbReference>
<dbReference type="EMBL" id="AEUP01000006">
    <property type="protein sequence ID" value="EGE48713.1"/>
    <property type="molecule type" value="Genomic_DNA"/>
</dbReference>
<evidence type="ECO:0000259" key="2">
    <source>
        <dbReference type="Pfam" id="PF23771"/>
    </source>
</evidence>
<accession>F1YR53</accession>
<feature type="domain" description="DUF2786" evidence="1">
    <location>
        <begin position="5"/>
        <end position="42"/>
    </location>
</feature>
<protein>
    <submittedName>
        <fullName evidence="3">Uncharacterized protein</fullName>
    </submittedName>
</protein>
<sequence>MSDQKLRDRLRKLLALSKSANPAEAALALEKAQALMAELGLSEDDLELLDIESEDVDALLSTSTVLPRYVAFLIRMVSDAMGVDVVYTPRAGRLHFIGHKTKAEIAGYAYGVLARQLRKQRKEFLQQQPKRLKRATRIGRADQYAEGWVVAARDKVEALKIPEKEQTLIEMWKKTNMGDLSTCKSRKAKSVKGKDNAFGMGWMDGNKARLDHGVSGSARATGIGNTKQIGAT</sequence>
<name>F1YR53_9PROT</name>
<evidence type="ECO:0000313" key="4">
    <source>
        <dbReference type="Proteomes" id="UP000018454"/>
    </source>
</evidence>
<dbReference type="Pfam" id="PF10979">
    <property type="entry name" value="DUF2786"/>
    <property type="match status" value="1"/>
</dbReference>
<dbReference type="InterPro" id="IPR024498">
    <property type="entry name" value="DUF2786"/>
</dbReference>
<comment type="caution">
    <text evidence="3">The sequence shown here is derived from an EMBL/GenBank/DDBJ whole genome shotgun (WGS) entry which is preliminary data.</text>
</comment>
<dbReference type="PIRSF" id="PIRSF028111">
    <property type="entry name" value="UCP028111"/>
    <property type="match status" value="1"/>
</dbReference>
<feature type="domain" description="DUF7168" evidence="2">
    <location>
        <begin position="50"/>
        <end position="187"/>
    </location>
</feature>
<dbReference type="InterPro" id="IPR055592">
    <property type="entry name" value="DUF7168"/>
</dbReference>
<evidence type="ECO:0000313" key="3">
    <source>
        <dbReference type="EMBL" id="EGE48713.1"/>
    </source>
</evidence>
<dbReference type="Proteomes" id="UP000018454">
    <property type="component" value="Unassembled WGS sequence"/>
</dbReference>
<proteinExistence type="predicted"/>
<dbReference type="OrthoDB" id="7275531at2"/>
<gene>
    <name evidence="3" type="ORF">APO_0378</name>
</gene>
<reference evidence="3 4" key="1">
    <citation type="journal article" date="2011" name="Science">
        <title>Drosophila microbiome modulates host developmental and metabolic homeostasis via insulin signaling.</title>
        <authorList>
            <person name="Shin S.C."/>
            <person name="Kim S.H."/>
            <person name="You H."/>
            <person name="Kim B."/>
            <person name="Kim A.C."/>
            <person name="Lee K.A."/>
            <person name="Yoon J.H."/>
            <person name="Ryu J.H."/>
            <person name="Lee W.J."/>
        </authorList>
    </citation>
    <scope>NUCLEOTIDE SEQUENCE [LARGE SCALE GENOMIC DNA]</scope>
    <source>
        <strain evidence="3 4">DM001</strain>
    </source>
</reference>
<dbReference type="AlphaFoldDB" id="F1YR53"/>
<dbReference type="Pfam" id="PF23771">
    <property type="entry name" value="DUF7168"/>
    <property type="match status" value="1"/>
</dbReference>
<dbReference type="InterPro" id="IPR016868">
    <property type="entry name" value="Phage_B3_Orf5"/>
</dbReference>
<evidence type="ECO:0000259" key="1">
    <source>
        <dbReference type="Pfam" id="PF10979"/>
    </source>
</evidence>
<organism evidence="3 4">
    <name type="scientific">Acetobacter pomorum DM001</name>
    <dbReference type="NCBI Taxonomy" id="945681"/>
    <lineage>
        <taxon>Bacteria</taxon>
        <taxon>Pseudomonadati</taxon>
        <taxon>Pseudomonadota</taxon>
        <taxon>Alphaproteobacteria</taxon>
        <taxon>Acetobacterales</taxon>
        <taxon>Acetobacteraceae</taxon>
        <taxon>Acetobacter</taxon>
    </lineage>
</organism>